<dbReference type="Gene3D" id="3.10.50.40">
    <property type="match status" value="1"/>
</dbReference>
<dbReference type="GO" id="GO:0016529">
    <property type="term" value="C:sarcoplasmic reticulum"/>
    <property type="evidence" value="ECO:0007669"/>
    <property type="project" value="UniProtKB-SubCell"/>
</dbReference>
<reference evidence="14" key="1">
    <citation type="submission" date="2025-08" db="UniProtKB">
        <authorList>
            <consortium name="Ensembl"/>
        </authorList>
    </citation>
    <scope>IDENTIFICATION</scope>
</reference>
<dbReference type="PANTHER" id="PTHR10516">
    <property type="entry name" value="PEPTIDYL-PROLYL CIS-TRANS ISOMERASE"/>
    <property type="match status" value="1"/>
</dbReference>
<evidence type="ECO:0000256" key="12">
    <source>
        <dbReference type="SAM" id="MobiDB-lite"/>
    </source>
</evidence>
<dbReference type="InterPro" id="IPR050689">
    <property type="entry name" value="FKBP-type_PPIase"/>
</dbReference>
<dbReference type="PROSITE" id="PS50059">
    <property type="entry name" value="FKBP_PPIASE"/>
    <property type="match status" value="1"/>
</dbReference>
<evidence type="ECO:0000256" key="6">
    <source>
        <dbReference type="ARBA" id="ARBA00023110"/>
    </source>
</evidence>
<comment type="subunit">
    <text evidence="10">Identified in a complex composed of RYR2, FKBP1B, PKA catalytic subunit, PRKAR2A, AKAP6, and the protein phosphatases PP2A and PP1. Interacts directly with RYR2.</text>
</comment>
<comment type="function">
    <text evidence="8">Has the potential to contribute to the immunosuppressive and toxic effects of FK506 and rapamycin. PPIases accelerate the folding of proteins. It catalyzes the cis-trans isomerization of proline imidic peptide bonds in oligopeptides.</text>
</comment>
<accession>A0A8D0W9B1</accession>
<feature type="domain" description="PPIase FKBP-type" evidence="13">
    <location>
        <begin position="135"/>
        <end position="223"/>
    </location>
</feature>
<evidence type="ECO:0000259" key="13">
    <source>
        <dbReference type="PROSITE" id="PS50059"/>
    </source>
</evidence>
<feature type="compositionally biased region" description="Low complexity" evidence="12">
    <location>
        <begin position="76"/>
        <end position="105"/>
    </location>
</feature>
<dbReference type="FunFam" id="3.10.50.40:FF:000008">
    <property type="entry name" value="Peptidylprolyl isomerase"/>
    <property type="match status" value="1"/>
</dbReference>
<dbReference type="Pfam" id="PF00254">
    <property type="entry name" value="FKBP_C"/>
    <property type="match status" value="1"/>
</dbReference>
<name>A0A8D0W9B1_PIG</name>
<sequence>MDGWVGGCASICLLPSTFSPVSGLKHISLVKLPSSRVRVPSPGPRPGRPHLSAPLRPAAPFPVAPPRAGPDSSRTSSDSAVAAGRRAGAPAGQGRSRAGVGATAGTLGGGASGTAMGVEIETISPGDGRTFPKKGQTCVVHYTGMLQNGKKFDSSRDRNKPFKFRIGKQEVIKGFEEGAAQMSLGQRAKLTCTPDVAYGATGHPGVIPPNATLIFDVELLNLE</sequence>
<dbReference type="AlphaFoldDB" id="A0A8D0W9B1"/>
<dbReference type="InterPro" id="IPR001179">
    <property type="entry name" value="PPIase_FKBP_dom"/>
</dbReference>
<comment type="similarity">
    <text evidence="9">Belongs to the FKBP-type PPIase family. FKBP1 subfamily.</text>
</comment>
<protein>
    <recommendedName>
        <fullName evidence="11">peptidylprolyl isomerase</fullName>
        <ecNumber evidence="11">5.2.1.8</ecNumber>
    </recommendedName>
</protein>
<proteinExistence type="inferred from homology"/>
<evidence type="ECO:0000256" key="3">
    <source>
        <dbReference type="ARBA" id="ARBA00004496"/>
    </source>
</evidence>
<dbReference type="SUPFAM" id="SSF54534">
    <property type="entry name" value="FKBP-like"/>
    <property type="match status" value="1"/>
</dbReference>
<evidence type="ECO:0000256" key="8">
    <source>
        <dbReference type="ARBA" id="ARBA00037401"/>
    </source>
</evidence>
<organism evidence="14 15">
    <name type="scientific">Sus scrofa</name>
    <name type="common">Pig</name>
    <dbReference type="NCBI Taxonomy" id="9823"/>
    <lineage>
        <taxon>Eukaryota</taxon>
        <taxon>Metazoa</taxon>
        <taxon>Chordata</taxon>
        <taxon>Craniata</taxon>
        <taxon>Vertebrata</taxon>
        <taxon>Euteleostomi</taxon>
        <taxon>Mammalia</taxon>
        <taxon>Eutheria</taxon>
        <taxon>Laurasiatheria</taxon>
        <taxon>Artiodactyla</taxon>
        <taxon>Suina</taxon>
        <taxon>Suidae</taxon>
        <taxon>Sus</taxon>
    </lineage>
</organism>
<keyword evidence="7 11" id="KW-0413">Isomerase</keyword>
<evidence type="ECO:0000256" key="5">
    <source>
        <dbReference type="ARBA" id="ARBA00022951"/>
    </source>
</evidence>
<evidence type="ECO:0000313" key="14">
    <source>
        <dbReference type="Ensembl" id="ENSSSCP00030017902.1"/>
    </source>
</evidence>
<dbReference type="InterPro" id="IPR046357">
    <property type="entry name" value="PPIase_dom_sf"/>
</dbReference>
<dbReference type="PANTHER" id="PTHR10516:SF429">
    <property type="entry name" value="PEPTIDYL-PROLYL CIS-TRANS ISOMERASE FKBP1B"/>
    <property type="match status" value="1"/>
</dbReference>
<comment type="subcellular location">
    <subcellularLocation>
        <location evidence="3">Cytoplasm</location>
    </subcellularLocation>
    <subcellularLocation>
        <location evidence="2">Sarcoplasmic reticulum</location>
    </subcellularLocation>
</comment>
<keyword evidence="4" id="KW-0963">Cytoplasm</keyword>
<dbReference type="Proteomes" id="UP000694570">
    <property type="component" value="Unplaced"/>
</dbReference>
<evidence type="ECO:0000313" key="15">
    <source>
        <dbReference type="Proteomes" id="UP000694570"/>
    </source>
</evidence>
<dbReference type="Ensembl" id="ENSSSCT00030038921.1">
    <property type="protein sequence ID" value="ENSSSCP00030017902.1"/>
    <property type="gene ID" value="ENSSSCG00030027840.1"/>
</dbReference>
<evidence type="ECO:0000256" key="4">
    <source>
        <dbReference type="ARBA" id="ARBA00022490"/>
    </source>
</evidence>
<evidence type="ECO:0000256" key="7">
    <source>
        <dbReference type="ARBA" id="ARBA00023235"/>
    </source>
</evidence>
<evidence type="ECO:0000256" key="2">
    <source>
        <dbReference type="ARBA" id="ARBA00004369"/>
    </source>
</evidence>
<keyword evidence="6 11" id="KW-0697">Rotamase</keyword>
<evidence type="ECO:0000256" key="10">
    <source>
        <dbReference type="ARBA" id="ARBA00047095"/>
    </source>
</evidence>
<evidence type="ECO:0000256" key="1">
    <source>
        <dbReference type="ARBA" id="ARBA00000971"/>
    </source>
</evidence>
<keyword evidence="5" id="KW-0703">Sarcoplasmic reticulum</keyword>
<feature type="region of interest" description="Disordered" evidence="12">
    <location>
        <begin position="35"/>
        <end position="112"/>
    </location>
</feature>
<evidence type="ECO:0000256" key="11">
    <source>
        <dbReference type="PROSITE-ProRule" id="PRU00277"/>
    </source>
</evidence>
<comment type="catalytic activity">
    <reaction evidence="1 11">
        <text>[protein]-peptidylproline (omega=180) = [protein]-peptidylproline (omega=0)</text>
        <dbReference type="Rhea" id="RHEA:16237"/>
        <dbReference type="Rhea" id="RHEA-COMP:10747"/>
        <dbReference type="Rhea" id="RHEA-COMP:10748"/>
        <dbReference type="ChEBI" id="CHEBI:83833"/>
        <dbReference type="ChEBI" id="CHEBI:83834"/>
        <dbReference type="EC" id="5.2.1.8"/>
    </reaction>
</comment>
<feature type="compositionally biased region" description="Pro residues" evidence="12">
    <location>
        <begin position="57"/>
        <end position="68"/>
    </location>
</feature>
<evidence type="ECO:0000256" key="9">
    <source>
        <dbReference type="ARBA" id="ARBA00038106"/>
    </source>
</evidence>
<dbReference type="EC" id="5.2.1.8" evidence="11"/>
<dbReference type="GO" id="GO:0003755">
    <property type="term" value="F:peptidyl-prolyl cis-trans isomerase activity"/>
    <property type="evidence" value="ECO:0007669"/>
    <property type="project" value="UniProtKB-KW"/>
</dbReference>